<evidence type="ECO:0000256" key="4">
    <source>
        <dbReference type="ARBA" id="ARBA00022741"/>
    </source>
</evidence>
<evidence type="ECO:0000256" key="2">
    <source>
        <dbReference type="ARBA" id="ARBA00022475"/>
    </source>
</evidence>
<name>A0A518RJ52_9SPHN</name>
<dbReference type="InterPro" id="IPR003856">
    <property type="entry name" value="LPS_length_determ_N"/>
</dbReference>
<evidence type="ECO:0000256" key="3">
    <source>
        <dbReference type="ARBA" id="ARBA00022692"/>
    </source>
</evidence>
<evidence type="ECO:0000259" key="10">
    <source>
        <dbReference type="Pfam" id="PF02706"/>
    </source>
</evidence>
<dbReference type="InterPro" id="IPR033756">
    <property type="entry name" value="YlxH/NBP35"/>
</dbReference>
<dbReference type="GO" id="GO:0005886">
    <property type="term" value="C:plasma membrane"/>
    <property type="evidence" value="ECO:0007669"/>
    <property type="project" value="UniProtKB-SubCell"/>
</dbReference>
<evidence type="ECO:0000259" key="11">
    <source>
        <dbReference type="Pfam" id="PF13807"/>
    </source>
</evidence>
<evidence type="ECO:0000313" key="12">
    <source>
        <dbReference type="EMBL" id="QDX27473.1"/>
    </source>
</evidence>
<evidence type="ECO:0000256" key="7">
    <source>
        <dbReference type="ARBA" id="ARBA00023136"/>
    </source>
</evidence>
<dbReference type="InterPro" id="IPR032807">
    <property type="entry name" value="GNVR"/>
</dbReference>
<accession>A0A518RJ52</accession>
<dbReference type="EC" id="2.7.10.2" evidence="12"/>
<reference evidence="12 13" key="1">
    <citation type="submission" date="2019-07" db="EMBL/GenBank/DDBJ databases">
        <title>Sphingomonas alkalisoli sp. nov., isolated from rhizosphere soil of Suaedae salsa.</title>
        <authorList>
            <person name="Zhang H."/>
            <person name="Xu L."/>
            <person name="Zhang J.-X."/>
            <person name="Sun J.-Q."/>
        </authorList>
    </citation>
    <scope>NUCLEOTIDE SEQUENCE [LARGE SCALE GENOMIC DNA]</scope>
    <source>
        <strain evidence="12 13">XS-10</strain>
    </source>
</reference>
<evidence type="ECO:0000256" key="6">
    <source>
        <dbReference type="ARBA" id="ARBA00022989"/>
    </source>
</evidence>
<organism evidence="12 13">
    <name type="scientific">Sphingomonas suaedae</name>
    <dbReference type="NCBI Taxonomy" id="2599297"/>
    <lineage>
        <taxon>Bacteria</taxon>
        <taxon>Pseudomonadati</taxon>
        <taxon>Pseudomonadota</taxon>
        <taxon>Alphaproteobacteria</taxon>
        <taxon>Sphingomonadales</taxon>
        <taxon>Sphingomonadaceae</taxon>
        <taxon>Sphingomonas</taxon>
    </lineage>
</organism>
<evidence type="ECO:0000256" key="5">
    <source>
        <dbReference type="ARBA" id="ARBA00022840"/>
    </source>
</evidence>
<dbReference type="NCBIfam" id="TIGR01007">
    <property type="entry name" value="eps_fam"/>
    <property type="match status" value="1"/>
</dbReference>
<keyword evidence="6 9" id="KW-1133">Transmembrane helix</keyword>
<dbReference type="Pfam" id="PF10609">
    <property type="entry name" value="ParA"/>
    <property type="match status" value="1"/>
</dbReference>
<keyword evidence="7 9" id="KW-0472">Membrane</keyword>
<dbReference type="SUPFAM" id="SSF52540">
    <property type="entry name" value="P-loop containing nucleoside triphosphate hydrolases"/>
    <property type="match status" value="1"/>
</dbReference>
<dbReference type="InterPro" id="IPR050445">
    <property type="entry name" value="Bact_polysacc_biosynth/exp"/>
</dbReference>
<keyword evidence="3 9" id="KW-0812">Transmembrane</keyword>
<comment type="subcellular location">
    <subcellularLocation>
        <location evidence="1">Cell membrane</location>
        <topology evidence="1">Multi-pass membrane protein</topology>
    </subcellularLocation>
</comment>
<evidence type="ECO:0000313" key="13">
    <source>
        <dbReference type="Proteomes" id="UP000318055"/>
    </source>
</evidence>
<dbReference type="PANTHER" id="PTHR32309">
    <property type="entry name" value="TYROSINE-PROTEIN KINASE"/>
    <property type="match status" value="1"/>
</dbReference>
<dbReference type="InterPro" id="IPR005702">
    <property type="entry name" value="Wzc-like_C"/>
</dbReference>
<dbReference type="EMBL" id="CP042239">
    <property type="protein sequence ID" value="QDX27473.1"/>
    <property type="molecule type" value="Genomic_DNA"/>
</dbReference>
<dbReference type="GO" id="GO:0004715">
    <property type="term" value="F:non-membrane spanning protein tyrosine kinase activity"/>
    <property type="evidence" value="ECO:0007669"/>
    <property type="project" value="UniProtKB-EC"/>
</dbReference>
<dbReference type="AlphaFoldDB" id="A0A518RJ52"/>
<dbReference type="Gene3D" id="3.40.50.300">
    <property type="entry name" value="P-loop containing nucleotide triphosphate hydrolases"/>
    <property type="match status" value="1"/>
</dbReference>
<dbReference type="Pfam" id="PF13807">
    <property type="entry name" value="GNVR"/>
    <property type="match status" value="1"/>
</dbReference>
<feature type="transmembrane region" description="Helical" evidence="9">
    <location>
        <begin position="52"/>
        <end position="74"/>
    </location>
</feature>
<feature type="domain" description="Tyrosine-protein kinase G-rich" evidence="11">
    <location>
        <begin position="408"/>
        <end position="478"/>
    </location>
</feature>
<dbReference type="GO" id="GO:0005524">
    <property type="term" value="F:ATP binding"/>
    <property type="evidence" value="ECO:0007669"/>
    <property type="project" value="UniProtKB-KW"/>
</dbReference>
<keyword evidence="12" id="KW-0418">Kinase</keyword>
<proteinExistence type="predicted"/>
<protein>
    <submittedName>
        <fullName evidence="12">Polysaccharide biosynthesis tyrosine autokinase</fullName>
        <ecNumber evidence="12">2.7.10.2</ecNumber>
    </submittedName>
</protein>
<dbReference type="InterPro" id="IPR027417">
    <property type="entry name" value="P-loop_NTPase"/>
</dbReference>
<feature type="coiled-coil region" evidence="8">
    <location>
        <begin position="224"/>
        <end position="251"/>
    </location>
</feature>
<dbReference type="Pfam" id="PF02706">
    <property type="entry name" value="Wzz"/>
    <property type="match status" value="1"/>
</dbReference>
<keyword evidence="2" id="KW-1003">Cell membrane</keyword>
<keyword evidence="5" id="KW-0067">ATP-binding</keyword>
<dbReference type="Proteomes" id="UP000318055">
    <property type="component" value="Chromosome"/>
</dbReference>
<feature type="domain" description="Polysaccharide chain length determinant N-terminal" evidence="10">
    <location>
        <begin position="38"/>
        <end position="128"/>
    </location>
</feature>
<evidence type="ECO:0000256" key="8">
    <source>
        <dbReference type="SAM" id="Coils"/>
    </source>
</evidence>
<dbReference type="KEGG" id="ssua:FPZ54_16665"/>
<dbReference type="OrthoDB" id="230260at2"/>
<keyword evidence="12" id="KW-0808">Transferase</keyword>
<sequence length="743" mass="81333">MNVIPAERGGRMPASREMFARELDEPTPAAETPRISPLIYILGIARKRKWEIIASVVGCFLIGLVLTLLATPLYTATATLEIQRESQNFTNVRGAEAGSDRAIDPEFYETQFGLLKSRSLAERVVRDLRLHDDPKFFELYQSGIVETGFSNGRPIAAQADRRLRAATQMVLNNIRVDSQRFSRLVEISYTSPSPDLSKRVVDAWGQHFIAGTLERRFETTSYARKFLEDRLAQLRQRIEEAERQLVNYAEQQGIVNLPVEATGGTGGAPSSERSLIAENLTTLNQELARATADRIQAESRLGSSGGQVAEALGNPAISALRTSRADLASQYAKMLEQFEPDYPPARALQQQLRQIDRAIATEEQRVKGALSQVYRAALDREQQLQAQVDGLKSGMLDVRRRSIQYNIIKREVDTNRELYDGLLQRYKEIGVAGGVGVNNISIVDPAERPVRPSSPRMMINLLLSLLIGIGLGGLIAVLLEQLSDSFDDPAEIPEALGAPLLGTVPRAVDADPLILLADPKESMTEAYMSLRTSLSFATEHGFPRSLAITSSKPAEGKSTTSYAIANSLARAGARVVLIDGDMRSPSLHRMLELDGATGLSNYLSGDNNVESMLRRSGHSELLLLPAGPQPPNSADLLSGDRFERLIGELIERFDHVIVDAPPVMGLADSPLIASKVEGVVFVVEAHSTGKSVARVALSRLRAAHAHLLGVIATKFNTKRAHYGYGYDYGYGYGYGRQSGEGTE</sequence>
<dbReference type="PANTHER" id="PTHR32309:SF13">
    <property type="entry name" value="FERRIC ENTEROBACTIN TRANSPORT PROTEIN FEPE"/>
    <property type="match status" value="1"/>
</dbReference>
<keyword evidence="8" id="KW-0175">Coiled coil</keyword>
<evidence type="ECO:0000256" key="1">
    <source>
        <dbReference type="ARBA" id="ARBA00004651"/>
    </source>
</evidence>
<keyword evidence="13" id="KW-1185">Reference proteome</keyword>
<keyword evidence="4" id="KW-0547">Nucleotide-binding</keyword>
<gene>
    <name evidence="12" type="ORF">FPZ54_16665</name>
</gene>
<evidence type="ECO:0000256" key="9">
    <source>
        <dbReference type="SAM" id="Phobius"/>
    </source>
</evidence>
<dbReference type="CDD" id="cd05387">
    <property type="entry name" value="BY-kinase"/>
    <property type="match status" value="1"/>
</dbReference>